<evidence type="ECO:0000313" key="2">
    <source>
        <dbReference type="EMBL" id="MFC3613438.1"/>
    </source>
</evidence>
<proteinExistence type="inferred from homology"/>
<comment type="similarity">
    <text evidence="1">Belongs to the peptidase S58 family.</text>
</comment>
<dbReference type="EMBL" id="JBHRXI010000004">
    <property type="protein sequence ID" value="MFC3613438.1"/>
    <property type="molecule type" value="Genomic_DNA"/>
</dbReference>
<gene>
    <name evidence="2" type="ORF">ACFORG_06670</name>
</gene>
<dbReference type="InterPro" id="IPR016117">
    <property type="entry name" value="ArgJ-like_dom_sf"/>
</dbReference>
<dbReference type="PANTHER" id="PTHR36512:SF3">
    <property type="entry name" value="BLR5678 PROTEIN"/>
    <property type="match status" value="1"/>
</dbReference>
<sequence>MTRKPRARDIGLTFGGTPGPFNAITDVDNVTVGFETVIEDAVAGKHKGLCTGVTAIIPRGVSGDIAPVWAGIHSFNGNGELTGGHHIADLGWFLGPVMLTNSHGVGMVSHATVGWMIDRYPEVFEQDHMWCLPVVGETYDGVLNDINARAVTEAHARAALDGARDGPVAEGNVGGGAGMIAYEFKGGTGTGSRRVTVGGQGYDLGVLVQANHGSRDGLTISGTPVGQYMREDLVHPRETGSIIVVIATDAPLLPHQLNRLARRGSIGIGRNGTSGGHYSGDIFLAFSTANPTAYPWHAPDVMTLQALSDAHLDAFYTAAVQAIEEAVINAMIAAEDRMTVKPAGQRVRAIDHAQLLDILDEKGRGR</sequence>
<dbReference type="RefSeq" id="WP_386734606.1">
    <property type="nucleotide sequence ID" value="NZ_JBHRXI010000004.1"/>
</dbReference>
<dbReference type="Proteomes" id="UP001595629">
    <property type="component" value="Unassembled WGS sequence"/>
</dbReference>
<dbReference type="Gene3D" id="3.60.70.12">
    <property type="entry name" value="L-amino peptidase D-ALA esterase/amidase"/>
    <property type="match status" value="1"/>
</dbReference>
<reference evidence="3" key="1">
    <citation type="journal article" date="2019" name="Int. J. Syst. Evol. Microbiol.">
        <title>The Global Catalogue of Microorganisms (GCM) 10K type strain sequencing project: providing services to taxonomists for standard genome sequencing and annotation.</title>
        <authorList>
            <consortium name="The Broad Institute Genomics Platform"/>
            <consortium name="The Broad Institute Genome Sequencing Center for Infectious Disease"/>
            <person name="Wu L."/>
            <person name="Ma J."/>
        </authorList>
    </citation>
    <scope>NUCLEOTIDE SEQUENCE [LARGE SCALE GENOMIC DNA]</scope>
    <source>
        <strain evidence="3">KCTC 42911</strain>
    </source>
</reference>
<comment type="caution">
    <text evidence="2">The sequence shown here is derived from an EMBL/GenBank/DDBJ whole genome shotgun (WGS) entry which is preliminary data.</text>
</comment>
<keyword evidence="3" id="KW-1185">Reference proteome</keyword>
<evidence type="ECO:0000256" key="1">
    <source>
        <dbReference type="ARBA" id="ARBA00007068"/>
    </source>
</evidence>
<dbReference type="SUPFAM" id="SSF56266">
    <property type="entry name" value="DmpA/ArgJ-like"/>
    <property type="match status" value="1"/>
</dbReference>
<evidence type="ECO:0000313" key="3">
    <source>
        <dbReference type="Proteomes" id="UP001595629"/>
    </source>
</evidence>
<organism evidence="2 3">
    <name type="scientific">Lutimaribacter marinistellae</name>
    <dbReference type="NCBI Taxonomy" id="1820329"/>
    <lineage>
        <taxon>Bacteria</taxon>
        <taxon>Pseudomonadati</taxon>
        <taxon>Pseudomonadota</taxon>
        <taxon>Alphaproteobacteria</taxon>
        <taxon>Rhodobacterales</taxon>
        <taxon>Roseobacteraceae</taxon>
        <taxon>Lutimaribacter</taxon>
    </lineage>
</organism>
<dbReference type="Pfam" id="PF03576">
    <property type="entry name" value="Peptidase_S58"/>
    <property type="match status" value="1"/>
</dbReference>
<dbReference type="CDD" id="cd02253">
    <property type="entry name" value="DmpA"/>
    <property type="match status" value="1"/>
</dbReference>
<protein>
    <submittedName>
        <fullName evidence="2">P1 family peptidase</fullName>
    </submittedName>
</protein>
<dbReference type="InterPro" id="IPR005321">
    <property type="entry name" value="Peptidase_S58_DmpA"/>
</dbReference>
<name>A0ABV7TG65_9RHOB</name>
<dbReference type="PANTHER" id="PTHR36512">
    <property type="entry name" value="D-AMINOPEPTIDASE"/>
    <property type="match status" value="1"/>
</dbReference>
<accession>A0ABV7TG65</accession>